<evidence type="ECO:0000256" key="4">
    <source>
        <dbReference type="ARBA" id="ARBA00023157"/>
    </source>
</evidence>
<gene>
    <name evidence="9" type="primary">LOC113510371</name>
</gene>
<evidence type="ECO:0000256" key="2">
    <source>
        <dbReference type="ARBA" id="ARBA00022487"/>
    </source>
</evidence>
<dbReference type="SUPFAM" id="SSF53474">
    <property type="entry name" value="alpha/beta-Hydrolases"/>
    <property type="match status" value="1"/>
</dbReference>
<dbReference type="EC" id="3.1.1.-" evidence="6"/>
<evidence type="ECO:0000313" key="9">
    <source>
        <dbReference type="RefSeq" id="XP_026749626.1"/>
    </source>
</evidence>
<feature type="domain" description="Carboxylesterase type B" evidence="7">
    <location>
        <begin position="30"/>
        <end position="549"/>
    </location>
</feature>
<keyword evidence="3 6" id="KW-0378">Hydrolase</keyword>
<dbReference type="FunCoup" id="A0A6J1W9B0">
    <property type="interactions" value="56"/>
</dbReference>
<sequence length="568" mass="63993">MYKIKVFISSVLNAKCFTSNFVTMRNSTSNPIVTVAQGQLKGSVRNHLDGSSYYSFKGIPYAQPPVGKLRFKAPLPPKPWTGVYDAIRHGPVCTQYDMVTKELIEGDDNCLFLNVYTKSLAASDKLPVMVFIHGGAYMSGSGNSQMYGPDFLLQHNIVLVTINYRLELFGFLNLEIPEVPGNAGLKDQVAAFKWVKTNIDKFGGDPNNVTIFGESAGSASVSCHLISPMSKGLFNKAIMQSGTCIDDWAMSGEAKRRAFIAGRAIGKDTNSTQELLEFLQSVPTSKLAGLTFLSRINDEKERGLPIYFTPTIEKKFNNVEPFLTEHPLDALAAGNINKVPIIIGYNSSESILMISDFLKKVDTKNKYPEYLVPKEIAYRLPNEKVKEFGERIKRFYVGNKDFCTEVSNAQVDMLSDTYFTYSINRFSYLYSKLNQPIYKYVLNYDSDLNMLKSLLGLADLDGMCHADELFYLFSNNTTKDIYKEQKRVQQLVFTLTKLWTNFAKVSDPTPDQSLGVKWKPFTTFNKEYLKIEEPLSMGQDANRERMEFWNKLFCEAGLPYIAAGKSNL</sequence>
<keyword evidence="4" id="KW-1015">Disulfide bond</keyword>
<keyword evidence="5" id="KW-0325">Glycoprotein</keyword>
<evidence type="ECO:0000256" key="3">
    <source>
        <dbReference type="ARBA" id="ARBA00022801"/>
    </source>
</evidence>
<keyword evidence="8" id="KW-1185">Reference proteome</keyword>
<dbReference type="KEGG" id="gmw:113510371"/>
<proteinExistence type="inferred from homology"/>
<dbReference type="OrthoDB" id="19653at2759"/>
<evidence type="ECO:0000256" key="6">
    <source>
        <dbReference type="RuleBase" id="RU361235"/>
    </source>
</evidence>
<evidence type="ECO:0000313" key="8">
    <source>
        <dbReference type="Proteomes" id="UP001652740"/>
    </source>
</evidence>
<dbReference type="AlphaFoldDB" id="A0A6J1W9B0"/>
<evidence type="ECO:0000256" key="5">
    <source>
        <dbReference type="ARBA" id="ARBA00023180"/>
    </source>
</evidence>
<dbReference type="InterPro" id="IPR029058">
    <property type="entry name" value="AB_hydrolase_fold"/>
</dbReference>
<dbReference type="PANTHER" id="PTHR43142:SF1">
    <property type="entry name" value="CARBOXYLIC ESTER HYDROLASE"/>
    <property type="match status" value="1"/>
</dbReference>
<protein>
    <recommendedName>
        <fullName evidence="6">Carboxylic ester hydrolase</fullName>
        <ecNumber evidence="6">3.1.1.-</ecNumber>
    </recommendedName>
</protein>
<evidence type="ECO:0000259" key="7">
    <source>
        <dbReference type="Pfam" id="PF00135"/>
    </source>
</evidence>
<dbReference type="InParanoid" id="A0A6J1W9B0"/>
<dbReference type="GeneID" id="113510371"/>
<dbReference type="RefSeq" id="XP_026749626.1">
    <property type="nucleotide sequence ID" value="XM_026893825.3"/>
</dbReference>
<dbReference type="Pfam" id="PF00135">
    <property type="entry name" value="COesterase"/>
    <property type="match status" value="1"/>
</dbReference>
<accession>A0A6J1W9B0</accession>
<dbReference type="PANTHER" id="PTHR43142">
    <property type="entry name" value="CARBOXYLIC ESTER HYDROLASE"/>
    <property type="match status" value="1"/>
</dbReference>
<keyword evidence="2" id="KW-0719">Serine esterase</keyword>
<dbReference type="PROSITE" id="PS00122">
    <property type="entry name" value="CARBOXYLESTERASE_B_1"/>
    <property type="match status" value="1"/>
</dbReference>
<dbReference type="InterPro" id="IPR019826">
    <property type="entry name" value="Carboxylesterase_B_AS"/>
</dbReference>
<dbReference type="Proteomes" id="UP001652740">
    <property type="component" value="Unplaced"/>
</dbReference>
<name>A0A6J1W9B0_GALME</name>
<dbReference type="Gene3D" id="3.40.50.1820">
    <property type="entry name" value="alpha/beta hydrolase"/>
    <property type="match status" value="1"/>
</dbReference>
<organism evidence="8 9">
    <name type="scientific">Galleria mellonella</name>
    <name type="common">Greater wax moth</name>
    <dbReference type="NCBI Taxonomy" id="7137"/>
    <lineage>
        <taxon>Eukaryota</taxon>
        <taxon>Metazoa</taxon>
        <taxon>Ecdysozoa</taxon>
        <taxon>Arthropoda</taxon>
        <taxon>Hexapoda</taxon>
        <taxon>Insecta</taxon>
        <taxon>Pterygota</taxon>
        <taxon>Neoptera</taxon>
        <taxon>Endopterygota</taxon>
        <taxon>Lepidoptera</taxon>
        <taxon>Glossata</taxon>
        <taxon>Ditrysia</taxon>
        <taxon>Pyraloidea</taxon>
        <taxon>Pyralidae</taxon>
        <taxon>Galleriinae</taxon>
        <taxon>Galleria</taxon>
    </lineage>
</organism>
<comment type="similarity">
    <text evidence="1 6">Belongs to the type-B carboxylesterase/lipase family.</text>
</comment>
<dbReference type="InterPro" id="IPR002018">
    <property type="entry name" value="CarbesteraseB"/>
</dbReference>
<reference evidence="9" key="1">
    <citation type="submission" date="2025-08" db="UniProtKB">
        <authorList>
            <consortium name="RefSeq"/>
        </authorList>
    </citation>
    <scope>IDENTIFICATION</scope>
    <source>
        <tissue evidence="9">Whole larvae</tissue>
    </source>
</reference>
<dbReference type="GO" id="GO:0052689">
    <property type="term" value="F:carboxylic ester hydrolase activity"/>
    <property type="evidence" value="ECO:0007669"/>
    <property type="project" value="UniProtKB-KW"/>
</dbReference>
<evidence type="ECO:0000256" key="1">
    <source>
        <dbReference type="ARBA" id="ARBA00005964"/>
    </source>
</evidence>